<comment type="similarity">
    <text evidence="1">Belongs to the BolA/IbaG family.</text>
</comment>
<dbReference type="InterPro" id="IPR036065">
    <property type="entry name" value="BolA-like_sf"/>
</dbReference>
<keyword evidence="4" id="KW-1185">Reference proteome</keyword>
<gene>
    <name evidence="3" type="ORF">FB45DRAFT_1031216</name>
</gene>
<dbReference type="AlphaFoldDB" id="A0AAD7BJZ8"/>
<reference evidence="3" key="1">
    <citation type="submission" date="2023-03" db="EMBL/GenBank/DDBJ databases">
        <title>Massive genome expansion in bonnet fungi (Mycena s.s.) driven by repeated elements and novel gene families across ecological guilds.</title>
        <authorList>
            <consortium name="Lawrence Berkeley National Laboratory"/>
            <person name="Harder C.B."/>
            <person name="Miyauchi S."/>
            <person name="Viragh M."/>
            <person name="Kuo A."/>
            <person name="Thoen E."/>
            <person name="Andreopoulos B."/>
            <person name="Lu D."/>
            <person name="Skrede I."/>
            <person name="Drula E."/>
            <person name="Henrissat B."/>
            <person name="Morin E."/>
            <person name="Kohler A."/>
            <person name="Barry K."/>
            <person name="LaButti K."/>
            <person name="Morin E."/>
            <person name="Salamov A."/>
            <person name="Lipzen A."/>
            <person name="Mereny Z."/>
            <person name="Hegedus B."/>
            <person name="Baldrian P."/>
            <person name="Stursova M."/>
            <person name="Weitz H."/>
            <person name="Taylor A."/>
            <person name="Grigoriev I.V."/>
            <person name="Nagy L.G."/>
            <person name="Martin F."/>
            <person name="Kauserud H."/>
        </authorList>
    </citation>
    <scope>NUCLEOTIDE SEQUENCE</scope>
    <source>
        <strain evidence="3">9284</strain>
    </source>
</reference>
<dbReference type="GO" id="GO:0005829">
    <property type="term" value="C:cytosol"/>
    <property type="evidence" value="ECO:0007669"/>
    <property type="project" value="TreeGrafter"/>
</dbReference>
<proteinExistence type="inferred from homology"/>
<dbReference type="InterPro" id="IPR002634">
    <property type="entry name" value="BolA"/>
</dbReference>
<dbReference type="GO" id="GO:0051537">
    <property type="term" value="F:2 iron, 2 sulfur cluster binding"/>
    <property type="evidence" value="ECO:0007669"/>
    <property type="project" value="InterPro"/>
</dbReference>
<dbReference type="PANTHER" id="PTHR12735">
    <property type="entry name" value="BOLA-LIKE PROTEIN-RELATED"/>
    <property type="match status" value="1"/>
</dbReference>
<dbReference type="PANTHER" id="PTHR12735:SF27">
    <property type="entry name" value="BOLA-LIKE PROTEIN 2"/>
    <property type="match status" value="1"/>
</dbReference>
<dbReference type="SUPFAM" id="SSF82657">
    <property type="entry name" value="BolA-like"/>
    <property type="match status" value="1"/>
</dbReference>
<evidence type="ECO:0000313" key="3">
    <source>
        <dbReference type="EMBL" id="KAJ7623285.1"/>
    </source>
</evidence>
<feature type="region of interest" description="Disordered" evidence="2">
    <location>
        <begin position="82"/>
        <end position="109"/>
    </location>
</feature>
<organism evidence="3 4">
    <name type="scientific">Roridomyces roridus</name>
    <dbReference type="NCBI Taxonomy" id="1738132"/>
    <lineage>
        <taxon>Eukaryota</taxon>
        <taxon>Fungi</taxon>
        <taxon>Dikarya</taxon>
        <taxon>Basidiomycota</taxon>
        <taxon>Agaricomycotina</taxon>
        <taxon>Agaricomycetes</taxon>
        <taxon>Agaricomycetidae</taxon>
        <taxon>Agaricales</taxon>
        <taxon>Marasmiineae</taxon>
        <taxon>Mycenaceae</taxon>
        <taxon>Roridomyces</taxon>
    </lineage>
</organism>
<evidence type="ECO:0000256" key="2">
    <source>
        <dbReference type="SAM" id="MobiDB-lite"/>
    </source>
</evidence>
<dbReference type="GO" id="GO:0051604">
    <property type="term" value="P:protein maturation"/>
    <property type="evidence" value="ECO:0007669"/>
    <property type="project" value="InterPro"/>
</dbReference>
<dbReference type="GO" id="GO:0005634">
    <property type="term" value="C:nucleus"/>
    <property type="evidence" value="ECO:0007669"/>
    <property type="project" value="TreeGrafter"/>
</dbReference>
<evidence type="ECO:0000313" key="4">
    <source>
        <dbReference type="Proteomes" id="UP001221142"/>
    </source>
</evidence>
<dbReference type="GO" id="GO:0006879">
    <property type="term" value="P:intracellular iron ion homeostasis"/>
    <property type="evidence" value="ECO:0007669"/>
    <property type="project" value="InterPro"/>
</dbReference>
<dbReference type="InterPro" id="IPR045115">
    <property type="entry name" value="BOL2"/>
</dbReference>
<name>A0AAD7BJZ8_9AGAR</name>
<dbReference type="Proteomes" id="UP001221142">
    <property type="component" value="Unassembled WGS sequence"/>
</dbReference>
<protein>
    <submittedName>
        <fullName evidence="3">Bola protein</fullName>
    </submittedName>
</protein>
<dbReference type="Gene3D" id="3.30.300.90">
    <property type="entry name" value="BolA-like"/>
    <property type="match status" value="1"/>
</dbReference>
<accession>A0AAD7BJZ8</accession>
<dbReference type="EMBL" id="JARKIF010000014">
    <property type="protein sequence ID" value="KAJ7623285.1"/>
    <property type="molecule type" value="Genomic_DNA"/>
</dbReference>
<dbReference type="Pfam" id="PF01722">
    <property type="entry name" value="BolA"/>
    <property type="match status" value="1"/>
</dbReference>
<evidence type="ECO:0000256" key="1">
    <source>
        <dbReference type="RuleBase" id="RU003860"/>
    </source>
</evidence>
<comment type="caution">
    <text evidence="3">The sequence shown here is derived from an EMBL/GenBank/DDBJ whole genome shotgun (WGS) entry which is preliminary data.</text>
</comment>
<sequence>MPIDLSNLEAAIRKSLNCQHIEIEDQSSGCGENYAILLVSEDFEGKSTLARHRWINELLKDEIAQMHAFSQVGAPIPFPPELNDRGSAQKTFTPKQYEAHVAKTQATTD</sequence>